<dbReference type="GO" id="GO:0000155">
    <property type="term" value="F:phosphorelay sensor kinase activity"/>
    <property type="evidence" value="ECO:0007669"/>
    <property type="project" value="InterPro"/>
</dbReference>
<evidence type="ECO:0000259" key="6">
    <source>
        <dbReference type="PROSITE" id="PS50113"/>
    </source>
</evidence>
<dbReference type="PRINTS" id="PR00344">
    <property type="entry name" value="BCTRLSENSOR"/>
</dbReference>
<feature type="modified residue" description="4-aspartylphosphate" evidence="2">
    <location>
        <position position="1130"/>
    </location>
</feature>
<evidence type="ECO:0000256" key="2">
    <source>
        <dbReference type="PROSITE-ProRule" id="PRU00169"/>
    </source>
</evidence>
<evidence type="ECO:0000259" key="4">
    <source>
        <dbReference type="PROSITE" id="PS50109"/>
    </source>
</evidence>
<dbReference type="InterPro" id="IPR036890">
    <property type="entry name" value="HATPase_C_sf"/>
</dbReference>
<evidence type="ECO:0000256" key="3">
    <source>
        <dbReference type="SAM" id="MobiDB-lite"/>
    </source>
</evidence>
<dbReference type="InterPro" id="IPR000014">
    <property type="entry name" value="PAS"/>
</dbReference>
<reference evidence="7 8" key="1">
    <citation type="submission" date="2018-10" db="EMBL/GenBank/DDBJ databases">
        <title>Fifty Aureobasidium pullulans genomes reveal a recombining polyextremotolerant generalist.</title>
        <authorList>
            <person name="Gostincar C."/>
            <person name="Turk M."/>
            <person name="Zajc J."/>
            <person name="Gunde-Cimerman N."/>
        </authorList>
    </citation>
    <scope>NUCLEOTIDE SEQUENCE [LARGE SCALE GENOMIC DNA]</scope>
    <source>
        <strain evidence="7 8">EXF-6604</strain>
    </source>
</reference>
<dbReference type="SUPFAM" id="SSF47384">
    <property type="entry name" value="Homodimeric domain of signal transducing histidine kinase"/>
    <property type="match status" value="1"/>
</dbReference>
<dbReference type="PANTHER" id="PTHR43719:SF30">
    <property type="entry name" value="TWO-COMPONENT SYSTEM RESPONSE REGULATOR"/>
    <property type="match status" value="1"/>
</dbReference>
<dbReference type="SUPFAM" id="SSF52172">
    <property type="entry name" value="CheY-like"/>
    <property type="match status" value="1"/>
</dbReference>
<dbReference type="InterPro" id="IPR001789">
    <property type="entry name" value="Sig_transdc_resp-reg_receiver"/>
</dbReference>
<evidence type="ECO:0000313" key="7">
    <source>
        <dbReference type="EMBL" id="THY20149.1"/>
    </source>
</evidence>
<accession>A0A4S9KW56</accession>
<dbReference type="AlphaFoldDB" id="A0A4S9KW56"/>
<dbReference type="SMART" id="SM00388">
    <property type="entry name" value="HisKA"/>
    <property type="match status" value="1"/>
</dbReference>
<evidence type="ECO:0000256" key="1">
    <source>
        <dbReference type="ARBA" id="ARBA00022553"/>
    </source>
</evidence>
<feature type="compositionally biased region" description="Polar residues" evidence="3">
    <location>
        <begin position="156"/>
        <end position="166"/>
    </location>
</feature>
<dbReference type="SMART" id="SM00387">
    <property type="entry name" value="HATPase_c"/>
    <property type="match status" value="1"/>
</dbReference>
<dbReference type="Pfam" id="PF00072">
    <property type="entry name" value="Response_reg"/>
    <property type="match status" value="1"/>
</dbReference>
<dbReference type="InterPro" id="IPR003594">
    <property type="entry name" value="HATPase_dom"/>
</dbReference>
<organism evidence="7 8">
    <name type="scientific">Aureobasidium pullulans</name>
    <name type="common">Black yeast</name>
    <name type="synonym">Pullularia pullulans</name>
    <dbReference type="NCBI Taxonomy" id="5580"/>
    <lineage>
        <taxon>Eukaryota</taxon>
        <taxon>Fungi</taxon>
        <taxon>Dikarya</taxon>
        <taxon>Ascomycota</taxon>
        <taxon>Pezizomycotina</taxon>
        <taxon>Dothideomycetes</taxon>
        <taxon>Dothideomycetidae</taxon>
        <taxon>Dothideales</taxon>
        <taxon>Saccotheciaceae</taxon>
        <taxon>Aureobasidium</taxon>
    </lineage>
</organism>
<dbReference type="PANTHER" id="PTHR43719">
    <property type="entry name" value="TWO-COMPONENT HISTIDINE KINASE"/>
    <property type="match status" value="1"/>
</dbReference>
<dbReference type="Gene3D" id="3.30.450.20">
    <property type="entry name" value="PAS domain"/>
    <property type="match status" value="2"/>
</dbReference>
<dbReference type="CDD" id="cd17546">
    <property type="entry name" value="REC_hyHK_CKI1_RcsC-like"/>
    <property type="match status" value="1"/>
</dbReference>
<feature type="domain" description="Response regulatory" evidence="5">
    <location>
        <begin position="1071"/>
        <end position="1201"/>
    </location>
</feature>
<dbReference type="InterPro" id="IPR005467">
    <property type="entry name" value="His_kinase_dom"/>
</dbReference>
<proteinExistence type="predicted"/>
<dbReference type="InterPro" id="IPR000700">
    <property type="entry name" value="PAS-assoc_C"/>
</dbReference>
<dbReference type="Gene3D" id="3.30.565.10">
    <property type="entry name" value="Histidine kinase-like ATPase, C-terminal domain"/>
    <property type="match status" value="1"/>
</dbReference>
<feature type="domain" description="Histidine kinase" evidence="4">
    <location>
        <begin position="737"/>
        <end position="1019"/>
    </location>
</feature>
<protein>
    <recommendedName>
        <fullName evidence="9">Histidine kinase HHK15p</fullName>
    </recommendedName>
</protein>
<dbReference type="InterPro" id="IPR036097">
    <property type="entry name" value="HisK_dim/P_sf"/>
</dbReference>
<evidence type="ECO:0008006" key="9">
    <source>
        <dbReference type="Google" id="ProtNLM"/>
    </source>
</evidence>
<sequence length="1207" mass="134843">MHLTLVRVKGETPRGCLDMEGLITSIATEHLSSRSCPPLVMAVANSRLTALPDASALLEFLTEDERPTFILELRDEDANPEIVFRNASLDTLLTQAQEPLAFEDWVAIASNSLLSGFEFYCGRQWSSKRLRETWRIVSCDAIPARQQLACTISLDTPSRTNSQSTSTHKRHNSSQVVTPMTPLTPLWPSSVTKAQRKLADWTLAEATSPWFHFLKHFPWSDTPFGAIEIWSLELRRSTAKIMNSPDPRILIFGEEKAVMYNEAFAAIIGRHHPSSLGVPLPGIQVDKVFELVYDMAQNSYDNGKGARLINQELLIDRNGTSVQSFWDIILSPLPGADGYCDSVVGEFTEATDAVIQDQRRVHGLDIFESISRVETLSELWPKFLEALEHNAPDISYAMIYSAVDESSRICPDDLPTPDDTPLYSPFETSPSYFAKRFQLVDSVGLSADILDPTIDLSVAEHPSVPSLAGTFREALKTNDVVSHFGQKLPRELLVSTSDSVRVNSACVLPVSDLNGKPLAFAVLGLNPRRPFSEQTSGFIHYIREAVCKHAILVSLPKAQQDFQRKYEETTMALSHQLRLSILKAKKKEEKFLRIAKSAPLGMYLYAPKERTIQVNDAYLNITGTTKESLNRESALELPWLQTVSEEYLDTAVKEWQHMMNEKTPSAIEYKIRGSPDDLNPRWVSATSFPDLDENGDVYLIHGWLVDISDRVAKETLLAQRLEDALETKKATEHFLDMVSHEMRNPLSAIFQCSDEILEIIQKHLKQPRSPEIMATQFKLLEDAAQTISLCAQHQSGIFNDILTVSKLDSQLLTIMPEKVRPTDVVQKALKMYEQEARRSDINASMVVQDTYAEHITGFVMVDPNRLLQVIINLLTNAIKHTRSCRERSIIISLGASTSEPDELASNQVAYMPQTPRKLNSPLTPAPEEDHFSAAFNDTCLGEEIFLHVTVQDTGCGLSESEMKLMFKRFSQPKTYGQYGSSGLGLFLSKELIELQSGRIGVSSMEDVGTSFTFYIKCRTAVEEPGPMTLIPTLVPSSPRIKGHRPRVSRTEAFDDKDLGFLRQPSPVRNLHVLVVEDNPLNQRLCAKQLRNQGCTVHTADHGLEALEFLSKTNIASSSPSALKLDIILLDIEMPVMDGLTCIRKIRTMEDEGFLKRRLPVIAVTANARNEQIEAALEAGVNDVVTKPFRIPELLVQMSALVSGRDPG</sequence>
<feature type="region of interest" description="Disordered" evidence="3">
    <location>
        <begin position="156"/>
        <end position="177"/>
    </location>
</feature>
<dbReference type="SMART" id="SM00448">
    <property type="entry name" value="REC"/>
    <property type="match status" value="1"/>
</dbReference>
<dbReference type="EMBL" id="QZBD01000309">
    <property type="protein sequence ID" value="THY20149.1"/>
    <property type="molecule type" value="Genomic_DNA"/>
</dbReference>
<dbReference type="Pfam" id="PF02518">
    <property type="entry name" value="HATPase_c"/>
    <property type="match status" value="1"/>
</dbReference>
<evidence type="ECO:0000259" key="5">
    <source>
        <dbReference type="PROSITE" id="PS50110"/>
    </source>
</evidence>
<dbReference type="InterPro" id="IPR003661">
    <property type="entry name" value="HisK_dim/P_dom"/>
</dbReference>
<dbReference type="SUPFAM" id="SSF55874">
    <property type="entry name" value="ATPase domain of HSP90 chaperone/DNA topoisomerase II/histidine kinase"/>
    <property type="match status" value="1"/>
</dbReference>
<dbReference type="InterPro" id="IPR011006">
    <property type="entry name" value="CheY-like_superfamily"/>
</dbReference>
<dbReference type="InterPro" id="IPR058846">
    <property type="entry name" value="PAS-like"/>
</dbReference>
<name>A0A4S9KW56_AURPU</name>
<dbReference type="SUPFAM" id="SSF55785">
    <property type="entry name" value="PYP-like sensor domain (PAS domain)"/>
    <property type="match status" value="1"/>
</dbReference>
<dbReference type="CDD" id="cd00082">
    <property type="entry name" value="HisKA"/>
    <property type="match status" value="1"/>
</dbReference>
<dbReference type="InterPro" id="IPR035965">
    <property type="entry name" value="PAS-like_dom_sf"/>
</dbReference>
<evidence type="ECO:0000313" key="8">
    <source>
        <dbReference type="Proteomes" id="UP000306584"/>
    </source>
</evidence>
<dbReference type="Gene3D" id="3.40.50.2300">
    <property type="match status" value="1"/>
</dbReference>
<dbReference type="PROSITE" id="PS50109">
    <property type="entry name" value="HIS_KIN"/>
    <property type="match status" value="1"/>
</dbReference>
<dbReference type="Proteomes" id="UP000306584">
    <property type="component" value="Unassembled WGS sequence"/>
</dbReference>
<feature type="domain" description="PAC" evidence="6">
    <location>
        <begin position="665"/>
        <end position="719"/>
    </location>
</feature>
<gene>
    <name evidence="7" type="ORF">D6D01_06883</name>
</gene>
<dbReference type="Gene3D" id="1.10.287.130">
    <property type="match status" value="1"/>
</dbReference>
<dbReference type="Pfam" id="PF26131">
    <property type="entry name" value="PAS-like"/>
    <property type="match status" value="1"/>
</dbReference>
<comment type="caution">
    <text evidence="7">The sequence shown here is derived from an EMBL/GenBank/DDBJ whole genome shotgun (WGS) entry which is preliminary data.</text>
</comment>
<dbReference type="PROSITE" id="PS50110">
    <property type="entry name" value="RESPONSE_REGULATORY"/>
    <property type="match status" value="1"/>
</dbReference>
<dbReference type="InterPro" id="IPR050956">
    <property type="entry name" value="2C_system_His_kinase"/>
</dbReference>
<dbReference type="PROSITE" id="PS50113">
    <property type="entry name" value="PAC"/>
    <property type="match status" value="1"/>
</dbReference>
<dbReference type="CDD" id="cd00130">
    <property type="entry name" value="PAS"/>
    <property type="match status" value="1"/>
</dbReference>
<keyword evidence="1 2" id="KW-0597">Phosphoprotein</keyword>
<dbReference type="InterPro" id="IPR004358">
    <property type="entry name" value="Sig_transdc_His_kin-like_C"/>
</dbReference>